<dbReference type="STRING" id="1498499.EP47_04290"/>
<dbReference type="PIRSF" id="PIRSF000124">
    <property type="entry name" value="UDPglc_GDPman_dh"/>
    <property type="match status" value="1"/>
</dbReference>
<dbReference type="Proteomes" id="UP000054422">
    <property type="component" value="Unassembled WGS sequence"/>
</dbReference>
<evidence type="ECO:0000313" key="6">
    <source>
        <dbReference type="Proteomes" id="UP000054422"/>
    </source>
</evidence>
<dbReference type="GO" id="GO:0016616">
    <property type="term" value="F:oxidoreductase activity, acting on the CH-OH group of donors, NAD or NADP as acceptor"/>
    <property type="evidence" value="ECO:0007669"/>
    <property type="project" value="InterPro"/>
</dbReference>
<keyword evidence="2" id="KW-0560">Oxidoreductase</keyword>
<evidence type="ECO:0000259" key="3">
    <source>
        <dbReference type="Pfam" id="PF00984"/>
    </source>
</evidence>
<organism evidence="5 6">
    <name type="scientific">Legionella norrlandica</name>
    <dbReference type="NCBI Taxonomy" id="1498499"/>
    <lineage>
        <taxon>Bacteria</taxon>
        <taxon>Pseudomonadati</taxon>
        <taxon>Pseudomonadota</taxon>
        <taxon>Gammaproteobacteria</taxon>
        <taxon>Legionellales</taxon>
        <taxon>Legionellaceae</taxon>
        <taxon>Legionella</taxon>
    </lineage>
</organism>
<dbReference type="Pfam" id="PF03721">
    <property type="entry name" value="UDPG_MGDP_dh_N"/>
    <property type="match status" value="1"/>
</dbReference>
<dbReference type="OrthoDB" id="9803238at2"/>
<feature type="domain" description="UDP-glucose/GDP-mannose dehydrogenase N-terminal" evidence="4">
    <location>
        <begin position="6"/>
        <end position="175"/>
    </location>
</feature>
<dbReference type="AlphaFoldDB" id="A0A0A2T5H5"/>
<name>A0A0A2T5H5_9GAMM</name>
<comment type="caution">
    <text evidence="5">The sequence shown here is derived from an EMBL/GenBank/DDBJ whole genome shotgun (WGS) entry which is preliminary data.</text>
</comment>
<sequence length="311" mass="34360">MHSQRKIAVIGLGYVGLTLAVALGKVTRVVAYDNNSLRISELKNGQDRNLEIKGDALRASDLSLTSDPDELRERDFYIIAVPTPLNKNRQVNFSMLFEATKLVGKYLKKGDIVVYESSVYPGATEEQCIPLLEKNSKLVCGESFSVGYSPERINPADEEHVLQNIVKIISATDQATLATISEVYSSIIQAGVFPVSSIRVAEAAKVIENTQRDINIGFVNDIAIMLHHLGIDTAEVIQAMKTKWNYMPFQPGLVGGHCIGINSYYLMHKAEEIGYHSNLILAGRQINESLAKFIAEQTIKQLIHLGSSVKR</sequence>
<dbReference type="InterPro" id="IPR014026">
    <property type="entry name" value="UDP-Glc/GDP-Man_DH_dimer"/>
</dbReference>
<dbReference type="Pfam" id="PF00984">
    <property type="entry name" value="UDPG_MGDP_dh"/>
    <property type="match status" value="1"/>
</dbReference>
<feature type="domain" description="UDP-glucose/GDP-mannose dehydrogenase dimerisation" evidence="3">
    <location>
        <begin position="200"/>
        <end position="288"/>
    </location>
</feature>
<protein>
    <submittedName>
        <fullName evidence="5">GDP-mannose dehydrogenase</fullName>
    </submittedName>
</protein>
<dbReference type="RefSeq" id="WP_035890674.1">
    <property type="nucleotide sequence ID" value="NZ_JNCF01000045.1"/>
</dbReference>
<comment type="similarity">
    <text evidence="1">Belongs to the UDP-glucose/GDP-mannose dehydrogenase family.</text>
</comment>
<dbReference type="PANTHER" id="PTHR43491:SF2">
    <property type="entry name" value="UDP-N-ACETYL-D-MANNOSAMINE DEHYDROGENASE"/>
    <property type="match status" value="1"/>
</dbReference>
<feature type="non-terminal residue" evidence="5">
    <location>
        <position position="311"/>
    </location>
</feature>
<dbReference type="InterPro" id="IPR017476">
    <property type="entry name" value="UDP-Glc/GDP-Man"/>
</dbReference>
<dbReference type="SUPFAM" id="SSF48179">
    <property type="entry name" value="6-phosphogluconate dehydrogenase C-terminal domain-like"/>
    <property type="match status" value="1"/>
</dbReference>
<dbReference type="Gene3D" id="3.40.50.720">
    <property type="entry name" value="NAD(P)-binding Rossmann-like Domain"/>
    <property type="match status" value="2"/>
</dbReference>
<dbReference type="GO" id="GO:0000271">
    <property type="term" value="P:polysaccharide biosynthetic process"/>
    <property type="evidence" value="ECO:0007669"/>
    <property type="project" value="InterPro"/>
</dbReference>
<dbReference type="NCBIfam" id="TIGR03026">
    <property type="entry name" value="NDP-sugDHase"/>
    <property type="match status" value="1"/>
</dbReference>
<dbReference type="InterPro" id="IPR036291">
    <property type="entry name" value="NAD(P)-bd_dom_sf"/>
</dbReference>
<gene>
    <name evidence="5" type="ORF">EP47_04290</name>
</gene>
<evidence type="ECO:0000313" key="5">
    <source>
        <dbReference type="EMBL" id="KGP62698.1"/>
    </source>
</evidence>
<dbReference type="EMBL" id="JNCF01000045">
    <property type="protein sequence ID" value="KGP62698.1"/>
    <property type="molecule type" value="Genomic_DNA"/>
</dbReference>
<evidence type="ECO:0000256" key="2">
    <source>
        <dbReference type="ARBA" id="ARBA00023002"/>
    </source>
</evidence>
<accession>A0A0A2T5H5</accession>
<dbReference type="PIRSF" id="PIRSF500136">
    <property type="entry name" value="UDP_ManNAc_DH"/>
    <property type="match status" value="1"/>
</dbReference>
<proteinExistence type="inferred from homology"/>
<evidence type="ECO:0000259" key="4">
    <source>
        <dbReference type="Pfam" id="PF03721"/>
    </source>
</evidence>
<dbReference type="InterPro" id="IPR001732">
    <property type="entry name" value="UDP-Glc/GDP-Man_DH_N"/>
</dbReference>
<dbReference type="PANTHER" id="PTHR43491">
    <property type="entry name" value="UDP-N-ACETYL-D-MANNOSAMINE DEHYDROGENASE"/>
    <property type="match status" value="1"/>
</dbReference>
<dbReference type="GO" id="GO:0016628">
    <property type="term" value="F:oxidoreductase activity, acting on the CH-CH group of donors, NAD or NADP as acceptor"/>
    <property type="evidence" value="ECO:0007669"/>
    <property type="project" value="InterPro"/>
</dbReference>
<dbReference type="InterPro" id="IPR008927">
    <property type="entry name" value="6-PGluconate_DH-like_C_sf"/>
</dbReference>
<reference evidence="5 6" key="1">
    <citation type="submission" date="2014-05" db="EMBL/GenBank/DDBJ databases">
        <authorList>
            <person name="Rizzardi K."/>
            <person name="Winiecka-Krusnell J."/>
            <person name="Ramliden M."/>
            <person name="Alm E."/>
            <person name="Andersson S."/>
            <person name="Byfors S."/>
        </authorList>
    </citation>
    <scope>NUCLEOTIDE SEQUENCE [LARGE SCALE GENOMIC DNA]</scope>
    <source>
        <strain evidence="5 6">LEGN</strain>
    </source>
</reference>
<dbReference type="InterPro" id="IPR028359">
    <property type="entry name" value="UDP_ManNAc/GlcNAc_DH"/>
</dbReference>
<dbReference type="GO" id="GO:0051287">
    <property type="term" value="F:NAD binding"/>
    <property type="evidence" value="ECO:0007669"/>
    <property type="project" value="InterPro"/>
</dbReference>
<keyword evidence="6" id="KW-1185">Reference proteome</keyword>
<evidence type="ECO:0000256" key="1">
    <source>
        <dbReference type="ARBA" id="ARBA00006601"/>
    </source>
</evidence>
<dbReference type="SUPFAM" id="SSF51735">
    <property type="entry name" value="NAD(P)-binding Rossmann-fold domains"/>
    <property type="match status" value="1"/>
</dbReference>